<dbReference type="RefSeq" id="XP_004255882.1">
    <property type="nucleotide sequence ID" value="XM_004255834.1"/>
</dbReference>
<dbReference type="PANTHER" id="PTHR45756:SF1">
    <property type="entry name" value="PROTEIN KINASE DOMAIN CONTAINING PROTEIN"/>
    <property type="match status" value="1"/>
</dbReference>
<dbReference type="SMART" id="SM00261">
    <property type="entry name" value="FU"/>
    <property type="match status" value="7"/>
</dbReference>
<dbReference type="Gene3D" id="3.80.10.10">
    <property type="entry name" value="Ribonuclease Inhibitor"/>
    <property type="match status" value="1"/>
</dbReference>
<dbReference type="InterPro" id="IPR053215">
    <property type="entry name" value="TKL_Ser/Thr_kinase"/>
</dbReference>
<dbReference type="Gene3D" id="2.10.220.10">
    <property type="entry name" value="Hormone Receptor, Insulin-like Growth Factor Receptor 1, Chain A, domain 2"/>
    <property type="match status" value="4"/>
</dbReference>
<evidence type="ECO:0008006" key="3">
    <source>
        <dbReference type="Google" id="ProtNLM"/>
    </source>
</evidence>
<dbReference type="AlphaFoldDB" id="L7FLQ9"/>
<protein>
    <recommendedName>
        <fullName evidence="3">Furin repeat-containing protein</fullName>
    </recommendedName>
</protein>
<dbReference type="SUPFAM" id="SSF57184">
    <property type="entry name" value="Growth factor receptor domain"/>
    <property type="match status" value="3"/>
</dbReference>
<dbReference type="EMBL" id="KB206672">
    <property type="protein sequence ID" value="ELP89111.1"/>
    <property type="molecule type" value="Genomic_DNA"/>
</dbReference>
<dbReference type="InterPro" id="IPR006212">
    <property type="entry name" value="Furin_repeat"/>
</dbReference>
<dbReference type="OrthoDB" id="300641at2759"/>
<reference evidence="1 2" key="1">
    <citation type="submission" date="2012-10" db="EMBL/GenBank/DDBJ databases">
        <authorList>
            <person name="Zafar N."/>
            <person name="Inman J."/>
            <person name="Hall N."/>
            <person name="Lorenzi H."/>
            <person name="Caler E."/>
        </authorList>
    </citation>
    <scope>NUCLEOTIDE SEQUENCE [LARGE SCALE GENOMIC DNA]</scope>
    <source>
        <strain evidence="1 2">IP1</strain>
    </source>
</reference>
<sequence length="637" mass="69562">MALCEDAFQGNTDITSFVFEGTDKLVIGKNAFKGATKLVSFTAKSGIQSLGTSAFEGDVALTKIDLTGLAEIPESAFKGCSKLADVTGTENVATVQKDAFNGCVKLLSVNFYAPLTKLLDSLASQNNLFFHGTVQPTTLSDSTTPINNKLKVFVTDSYTAGTFGGLSTLKANCTTLQCVDISTNNPDENPPQPAAKMEKALKCVDCDSKKMSVDGNNYYCEIDMTECIKTHTDCRICTKGKCQKCVTDKYLEDDTCKQTCSDGYYKDSSEFMCNKCKDEKCKTCGADLECTECKDNHFLIEDTKKCTTDSTCPAGYYKDAATKKCVKCGNNCKVCSKDACTSCTTDSYYIDTKECKACSESITNCGKCTSKNQCIECSKGNLIKDKTKCVDTCPDKFYSANKVCTECEQSCKRCVEAGKCTECPDNDILLLDTGKCQSGTECPNGYSKDTTGKKCIKCINFCKTCEDDKTCKTCADKYFFVEDTKKCVKDKCPDNYFTVERTCKACASGCKTCTKADDCSACVSGKYLEEGLMKCVDKCGPGFFKKNETNCDKCSEKCAKCSVFEICDKCVDGAIMNENKCVEKCPEGSFEYDEKCAKCKEPSQYQKPCTDVECEICTASSSYAILVLFALALILLF</sequence>
<name>L7FLQ9_ENTIV</name>
<proteinExistence type="predicted"/>
<dbReference type="InterPro" id="IPR026906">
    <property type="entry name" value="LRR_5"/>
</dbReference>
<dbReference type="SUPFAM" id="SSF52058">
    <property type="entry name" value="L domain-like"/>
    <property type="match status" value="1"/>
</dbReference>
<accession>L7FLQ9</accession>
<organism evidence="1 2">
    <name type="scientific">Entamoeba invadens IP1</name>
    <dbReference type="NCBI Taxonomy" id="370355"/>
    <lineage>
        <taxon>Eukaryota</taxon>
        <taxon>Amoebozoa</taxon>
        <taxon>Evosea</taxon>
        <taxon>Archamoebae</taxon>
        <taxon>Mastigamoebida</taxon>
        <taxon>Entamoebidae</taxon>
        <taxon>Entamoeba</taxon>
    </lineage>
</organism>
<dbReference type="Pfam" id="PF13306">
    <property type="entry name" value="LRR_5"/>
    <property type="match status" value="1"/>
</dbReference>
<dbReference type="PANTHER" id="PTHR45756">
    <property type="entry name" value="PALMITOYLTRANSFERASE"/>
    <property type="match status" value="1"/>
</dbReference>
<dbReference type="InterPro" id="IPR009030">
    <property type="entry name" value="Growth_fac_rcpt_cys_sf"/>
</dbReference>
<dbReference type="KEGG" id="eiv:EIN_204460"/>
<keyword evidence="2" id="KW-1185">Reference proteome</keyword>
<dbReference type="Proteomes" id="UP000014680">
    <property type="component" value="Unassembled WGS sequence"/>
</dbReference>
<dbReference type="GeneID" id="14888091"/>
<evidence type="ECO:0000313" key="1">
    <source>
        <dbReference type="EMBL" id="ELP89111.1"/>
    </source>
</evidence>
<evidence type="ECO:0000313" key="2">
    <source>
        <dbReference type="Proteomes" id="UP000014680"/>
    </source>
</evidence>
<gene>
    <name evidence="1" type="ORF">EIN_204460</name>
</gene>
<dbReference type="VEuPathDB" id="AmoebaDB:EIN_204460"/>
<dbReference type="InterPro" id="IPR032675">
    <property type="entry name" value="LRR_dom_sf"/>
</dbReference>